<evidence type="ECO:0000313" key="2">
    <source>
        <dbReference type="EMBL" id="MDX2908273.1"/>
    </source>
</evidence>
<evidence type="ECO:0000259" key="1">
    <source>
        <dbReference type="PROSITE" id="PS51742"/>
    </source>
</evidence>
<comment type="caution">
    <text evidence="2">The sequence shown here is derived from an EMBL/GenBank/DDBJ whole genome shotgun (WGS) entry which is preliminary data.</text>
</comment>
<evidence type="ECO:0000313" key="3">
    <source>
        <dbReference type="Proteomes" id="UP001271723"/>
    </source>
</evidence>
<dbReference type="InterPro" id="IPR005175">
    <property type="entry name" value="PPC_dom"/>
</dbReference>
<dbReference type="CDD" id="cd11378">
    <property type="entry name" value="DUF296"/>
    <property type="match status" value="1"/>
</dbReference>
<dbReference type="GO" id="GO:0003677">
    <property type="term" value="F:DNA binding"/>
    <property type="evidence" value="ECO:0007669"/>
    <property type="project" value="UniProtKB-KW"/>
</dbReference>
<feature type="domain" description="PPC" evidence="1">
    <location>
        <begin position="6"/>
        <end position="152"/>
    </location>
</feature>
<proteinExistence type="predicted"/>
<dbReference type="PROSITE" id="PS51742">
    <property type="entry name" value="PPC"/>
    <property type="match status" value="1"/>
</dbReference>
<accession>A0ABU4KYQ5</accession>
<dbReference type="RefSeq" id="WP_086755110.1">
    <property type="nucleotide sequence ID" value="NZ_JAGJBZ010000002.1"/>
</dbReference>
<keyword evidence="3" id="KW-1185">Reference proteome</keyword>
<dbReference type="Pfam" id="PF03479">
    <property type="entry name" value="PCC"/>
    <property type="match status" value="1"/>
</dbReference>
<dbReference type="SUPFAM" id="SSF117856">
    <property type="entry name" value="AF0104/ALDC/Ptd012-like"/>
    <property type="match status" value="1"/>
</dbReference>
<name>A0ABU4KYQ5_9ACTN</name>
<reference evidence="2 3" key="1">
    <citation type="journal article" date="2023" name="Microb. Genom.">
        <title>Mesoterricola silvestris gen. nov., sp. nov., Mesoterricola sediminis sp. nov., Geothrix oryzae sp. nov., Geothrix edaphica sp. nov., Geothrix rubra sp. nov., and Geothrix limicola sp. nov., six novel members of Acidobacteriota isolated from soils.</title>
        <authorList>
            <person name="Weisberg A.J."/>
            <person name="Pearce E."/>
            <person name="Kramer C.G."/>
            <person name="Chang J.H."/>
            <person name="Clarke C.R."/>
        </authorList>
    </citation>
    <scope>NUCLEOTIDE SEQUENCE [LARGE SCALE GENOMIC DNA]</scope>
    <source>
        <strain evidence="2 3">NRRL_B-2795</strain>
    </source>
</reference>
<organism evidence="2 3">
    <name type="scientific">Streptomyces griseiscabiei</name>
    <dbReference type="NCBI Taxonomy" id="2993540"/>
    <lineage>
        <taxon>Bacteria</taxon>
        <taxon>Bacillati</taxon>
        <taxon>Actinomycetota</taxon>
        <taxon>Actinomycetes</taxon>
        <taxon>Kitasatosporales</taxon>
        <taxon>Streptomycetaceae</taxon>
        <taxon>Streptomyces</taxon>
    </lineage>
</organism>
<protein>
    <submittedName>
        <fullName evidence="2">DNA-binding protein</fullName>
    </submittedName>
</protein>
<dbReference type="EMBL" id="JARAVY010000002">
    <property type="protein sequence ID" value="MDX2908273.1"/>
    <property type="molecule type" value="Genomic_DNA"/>
</dbReference>
<dbReference type="Gene3D" id="3.30.1330.80">
    <property type="entry name" value="Hypothetical protein, similar to alpha- acetolactate decarboxylase, domain 2"/>
    <property type="match status" value="1"/>
</dbReference>
<keyword evidence="2" id="KW-0238">DNA-binding</keyword>
<gene>
    <name evidence="2" type="ORF">PV517_06095</name>
</gene>
<sequence length="155" mass="16775">MRAHVLNTGRTFGVTFDHGEDFFDALSAFCRDQGVRQGYIPSFIGAFAEAEIVGACEKLEDPDAPVWAKTYVTNVEAFGAGTIAHDPETGGILPHIHVSAGLKSQSADGRTSHLLSAKVQFLSELFIVEVISPVMTRPRNPELYDVPLLTFGAPE</sequence>
<dbReference type="Proteomes" id="UP001271723">
    <property type="component" value="Unassembled WGS sequence"/>
</dbReference>